<keyword evidence="4" id="KW-1185">Reference proteome</keyword>
<gene>
    <name evidence="2" type="ORF">OVN521_LOCUS51003</name>
    <name evidence="3" type="ORF">OVN521_LOCUS51176</name>
</gene>
<feature type="non-terminal residue" evidence="3">
    <location>
        <position position="1"/>
    </location>
</feature>
<accession>A0A821N7X9</accession>
<feature type="non-terminal residue" evidence="3">
    <location>
        <position position="34"/>
    </location>
</feature>
<dbReference type="EMBL" id="CAJOBG010120446">
    <property type="protein sequence ID" value="CAF4775979.1"/>
    <property type="molecule type" value="Genomic_DNA"/>
</dbReference>
<feature type="region of interest" description="Disordered" evidence="1">
    <location>
        <begin position="1"/>
        <end position="34"/>
    </location>
</feature>
<organism evidence="3 4">
    <name type="scientific">Rotaria magnacalcarata</name>
    <dbReference type="NCBI Taxonomy" id="392030"/>
    <lineage>
        <taxon>Eukaryota</taxon>
        <taxon>Metazoa</taxon>
        <taxon>Spiralia</taxon>
        <taxon>Gnathifera</taxon>
        <taxon>Rotifera</taxon>
        <taxon>Eurotatoria</taxon>
        <taxon>Bdelloidea</taxon>
        <taxon>Philodinida</taxon>
        <taxon>Philodinidae</taxon>
        <taxon>Rotaria</taxon>
    </lineage>
</organism>
<sequence length="34" mass="3738">SDVEDVVDDIFGKNDINDNEEEGDDRQEAAAELA</sequence>
<evidence type="ECO:0000313" key="3">
    <source>
        <dbReference type="EMBL" id="CAF4781065.1"/>
    </source>
</evidence>
<reference evidence="3" key="1">
    <citation type="submission" date="2021-02" db="EMBL/GenBank/DDBJ databases">
        <authorList>
            <person name="Nowell W R."/>
        </authorList>
    </citation>
    <scope>NUCLEOTIDE SEQUENCE</scope>
</reference>
<evidence type="ECO:0000313" key="4">
    <source>
        <dbReference type="Proteomes" id="UP000663866"/>
    </source>
</evidence>
<dbReference type="AlphaFoldDB" id="A0A821N7X9"/>
<name>A0A821N7X9_9BILA</name>
<proteinExistence type="predicted"/>
<dbReference type="EMBL" id="CAJOBG010121742">
    <property type="protein sequence ID" value="CAF4781065.1"/>
    <property type="molecule type" value="Genomic_DNA"/>
</dbReference>
<evidence type="ECO:0000313" key="2">
    <source>
        <dbReference type="EMBL" id="CAF4775979.1"/>
    </source>
</evidence>
<protein>
    <submittedName>
        <fullName evidence="3">Uncharacterized protein</fullName>
    </submittedName>
</protein>
<comment type="caution">
    <text evidence="3">The sequence shown here is derived from an EMBL/GenBank/DDBJ whole genome shotgun (WGS) entry which is preliminary data.</text>
</comment>
<evidence type="ECO:0000256" key="1">
    <source>
        <dbReference type="SAM" id="MobiDB-lite"/>
    </source>
</evidence>
<dbReference type="Proteomes" id="UP000663866">
    <property type="component" value="Unassembled WGS sequence"/>
</dbReference>